<organism evidence="3 4">
    <name type="scientific">Fenollaria massiliensis</name>
    <dbReference type="NCBI Taxonomy" id="938288"/>
    <lineage>
        <taxon>Bacteria</taxon>
        <taxon>Bacillati</taxon>
        <taxon>Bacillota</taxon>
        <taxon>Clostridia</taxon>
        <taxon>Eubacteriales</taxon>
        <taxon>Fenollaria</taxon>
    </lineage>
</organism>
<dbReference type="Proteomes" id="UP000831151">
    <property type="component" value="Chromosome"/>
</dbReference>
<protein>
    <recommendedName>
        <fullName evidence="2">RelA/SpoT domain-containing protein</fullName>
    </recommendedName>
</protein>
<feature type="domain" description="RelA/SpoT" evidence="2">
    <location>
        <begin position="49"/>
        <end position="186"/>
    </location>
</feature>
<evidence type="ECO:0000313" key="3">
    <source>
        <dbReference type="EMBL" id="UQK59787.1"/>
    </source>
</evidence>
<keyword evidence="4" id="KW-1185">Reference proteome</keyword>
<evidence type="ECO:0000256" key="1">
    <source>
        <dbReference type="ARBA" id="ARBA00004976"/>
    </source>
</evidence>
<sequence>MRLELFDFIDDTIDLLEKNNDKLEEILEILENFFANTFCAKDHFLAARGRVKEATSLREKILRNNLYTMYKTPENLMENISDIIGVRIECRFIDDEKKIYRDLLNLFNYKEDRGYYSSHINKKIFLKLSEEQPQLQKNGFEIYKIDGKYVDDDGKKIHFELQIKSLVNVFWGDIDHKVLYKNYNYVLTEDFFIDIMATIKDNLTMVDRQLMSVYNHLNRTDSTIQVNKKKQLVKLVSKTIHDIFKSKVKSDLGYIIDYKDSCDMISEYLFMKARKKSAKDISQEFVDLVGRLSDIQENLGPLTNYIEFERKPIFNDTFTQSLGNEILSLINTDFKWNLFFRIIFIIEKGTNVEDFEGFIIFLRYKFYESVALSVRNKDMSKEEKEFLINYYLDQISYDFKKNPQLSFITDENINEINKNISLELVNISNFEDFSEQILERGDKDE</sequence>
<reference evidence="3" key="1">
    <citation type="submission" date="2022-04" db="EMBL/GenBank/DDBJ databases">
        <title>Complete genome sequences of Ezakiella coagulans and Fenollaria massiliensis.</title>
        <authorList>
            <person name="France M.T."/>
            <person name="Clifford J."/>
            <person name="Narina S."/>
            <person name="Rutt L."/>
            <person name="Ravel J."/>
        </authorList>
    </citation>
    <scope>NUCLEOTIDE SEQUENCE</scope>
    <source>
        <strain evidence="3">C0061C2</strain>
    </source>
</reference>
<dbReference type="PANTHER" id="PTHR41773:SF1">
    <property type="entry name" value="RELA_SPOT DOMAIN-CONTAINING PROTEIN"/>
    <property type="match status" value="1"/>
</dbReference>
<dbReference type="EMBL" id="CP096649">
    <property type="protein sequence ID" value="UQK59787.1"/>
    <property type="molecule type" value="Genomic_DNA"/>
</dbReference>
<dbReference type="InterPro" id="IPR043519">
    <property type="entry name" value="NT_sf"/>
</dbReference>
<dbReference type="Pfam" id="PF04607">
    <property type="entry name" value="RelA_SpoT"/>
    <property type="match status" value="1"/>
</dbReference>
<evidence type="ECO:0000313" key="4">
    <source>
        <dbReference type="Proteomes" id="UP000831151"/>
    </source>
</evidence>
<name>A0A9E7DKC9_9FIRM</name>
<dbReference type="KEGG" id="fms:M1R53_03845"/>
<dbReference type="RefSeq" id="WP_249243137.1">
    <property type="nucleotide sequence ID" value="NZ_CP096649.1"/>
</dbReference>
<evidence type="ECO:0000259" key="2">
    <source>
        <dbReference type="SMART" id="SM00954"/>
    </source>
</evidence>
<comment type="pathway">
    <text evidence="1">Purine metabolism; ppGpp biosynthesis; ppGpp from GTP: step 1/2.</text>
</comment>
<dbReference type="Gene3D" id="3.30.460.10">
    <property type="entry name" value="Beta Polymerase, domain 2"/>
    <property type="match status" value="1"/>
</dbReference>
<gene>
    <name evidence="3" type="ORF">M1R53_03845</name>
</gene>
<dbReference type="PANTHER" id="PTHR41773">
    <property type="entry name" value="GTP PYROPHOSPHATASE-RELATED"/>
    <property type="match status" value="1"/>
</dbReference>
<dbReference type="InterPro" id="IPR007685">
    <property type="entry name" value="RelA_SpoT"/>
</dbReference>
<dbReference type="GO" id="GO:0015969">
    <property type="term" value="P:guanosine tetraphosphate metabolic process"/>
    <property type="evidence" value="ECO:0007669"/>
    <property type="project" value="InterPro"/>
</dbReference>
<proteinExistence type="predicted"/>
<dbReference type="SUPFAM" id="SSF81301">
    <property type="entry name" value="Nucleotidyltransferase"/>
    <property type="match status" value="1"/>
</dbReference>
<dbReference type="SMART" id="SM00954">
    <property type="entry name" value="RelA_SpoT"/>
    <property type="match status" value="1"/>
</dbReference>
<accession>A0A9E7DKC9</accession>
<dbReference type="AlphaFoldDB" id="A0A9E7DKC9"/>